<dbReference type="GO" id="GO:0022625">
    <property type="term" value="C:cytosolic large ribosomal subunit"/>
    <property type="evidence" value="ECO:0007669"/>
    <property type="project" value="TreeGrafter"/>
</dbReference>
<dbReference type="AlphaFoldDB" id="A0A1F6D3B0"/>
<evidence type="ECO:0000313" key="7">
    <source>
        <dbReference type="Proteomes" id="UP000178606"/>
    </source>
</evidence>
<evidence type="ECO:0000256" key="5">
    <source>
        <dbReference type="HAMAP-Rule" id="MF_01366"/>
    </source>
</evidence>
<dbReference type="FunFam" id="3.90.1180.10:FF:000001">
    <property type="entry name" value="50S ribosomal protein L13"/>
    <property type="match status" value="1"/>
</dbReference>
<organism evidence="6 7">
    <name type="scientific">Handelsmanbacteria sp. (strain RIFCSPLOWO2_12_FULL_64_10)</name>
    <dbReference type="NCBI Taxonomy" id="1817868"/>
    <lineage>
        <taxon>Bacteria</taxon>
        <taxon>Candidatus Handelsmaniibacteriota</taxon>
    </lineage>
</organism>
<evidence type="ECO:0000256" key="4">
    <source>
        <dbReference type="ARBA" id="ARBA00035201"/>
    </source>
</evidence>
<gene>
    <name evidence="5" type="primary">rplM</name>
    <name evidence="6" type="ORF">A3F84_09790</name>
</gene>
<dbReference type="GO" id="GO:0006412">
    <property type="term" value="P:translation"/>
    <property type="evidence" value="ECO:0007669"/>
    <property type="project" value="UniProtKB-UniRule"/>
</dbReference>
<comment type="subunit">
    <text evidence="5">Part of the 50S ribosomal subunit.</text>
</comment>
<keyword evidence="2 5" id="KW-0689">Ribosomal protein</keyword>
<evidence type="ECO:0000313" key="6">
    <source>
        <dbReference type="EMBL" id="OGG55916.1"/>
    </source>
</evidence>
<dbReference type="PANTHER" id="PTHR11545:SF2">
    <property type="entry name" value="LARGE RIBOSOMAL SUBUNIT PROTEIN UL13M"/>
    <property type="match status" value="1"/>
</dbReference>
<evidence type="ECO:0000256" key="3">
    <source>
        <dbReference type="ARBA" id="ARBA00023274"/>
    </source>
</evidence>
<sequence>MGTYNAKKGAFTRKWYVADAEGKVLGRFASEVARILRGKHKPIYTPHVDTGDYVVIVNAEKVVLTGRKAEQKEYVWYTGYPGGLKKVGYTKLMGERPERVLERAVCGMLPHNRLGRQMCKKLKVYAGPDHRHAAQRPEPLKIGK</sequence>
<evidence type="ECO:0000256" key="1">
    <source>
        <dbReference type="ARBA" id="ARBA00006227"/>
    </source>
</evidence>
<keyword evidence="3 5" id="KW-0687">Ribonucleoprotein</keyword>
<reference evidence="6 7" key="1">
    <citation type="journal article" date="2016" name="Nat. Commun.">
        <title>Thousands of microbial genomes shed light on interconnected biogeochemical processes in an aquifer system.</title>
        <authorList>
            <person name="Anantharaman K."/>
            <person name="Brown C.T."/>
            <person name="Hug L.A."/>
            <person name="Sharon I."/>
            <person name="Castelle C.J."/>
            <person name="Probst A.J."/>
            <person name="Thomas B.C."/>
            <person name="Singh A."/>
            <person name="Wilkins M.J."/>
            <person name="Karaoz U."/>
            <person name="Brodie E.L."/>
            <person name="Williams K.H."/>
            <person name="Hubbard S.S."/>
            <person name="Banfield J.F."/>
        </authorList>
    </citation>
    <scope>NUCLEOTIDE SEQUENCE [LARGE SCALE GENOMIC DNA]</scope>
    <source>
        <strain evidence="7">RIFCSPLOWO2_12_FULL_64_10</strain>
    </source>
</reference>
<comment type="function">
    <text evidence="5">This protein is one of the early assembly proteins of the 50S ribosomal subunit, although it is not seen to bind rRNA by itself. It is important during the early stages of 50S assembly.</text>
</comment>
<name>A0A1F6D3B0_HANXR</name>
<dbReference type="Pfam" id="PF00572">
    <property type="entry name" value="Ribosomal_L13"/>
    <property type="match status" value="1"/>
</dbReference>
<dbReference type="GO" id="GO:0003729">
    <property type="term" value="F:mRNA binding"/>
    <property type="evidence" value="ECO:0007669"/>
    <property type="project" value="TreeGrafter"/>
</dbReference>
<dbReference type="EMBL" id="MFKF01000056">
    <property type="protein sequence ID" value="OGG55916.1"/>
    <property type="molecule type" value="Genomic_DNA"/>
</dbReference>
<dbReference type="HAMAP" id="MF_01366">
    <property type="entry name" value="Ribosomal_uL13"/>
    <property type="match status" value="1"/>
</dbReference>
<protein>
    <recommendedName>
        <fullName evidence="4 5">Large ribosomal subunit protein uL13</fullName>
    </recommendedName>
</protein>
<dbReference type="PANTHER" id="PTHR11545">
    <property type="entry name" value="RIBOSOMAL PROTEIN L13"/>
    <property type="match status" value="1"/>
</dbReference>
<dbReference type="InterPro" id="IPR005822">
    <property type="entry name" value="Ribosomal_uL13"/>
</dbReference>
<accession>A0A1F6D3B0</accession>
<dbReference type="PIRSF" id="PIRSF002181">
    <property type="entry name" value="Ribosomal_L13"/>
    <property type="match status" value="1"/>
</dbReference>
<dbReference type="GO" id="GO:0017148">
    <property type="term" value="P:negative regulation of translation"/>
    <property type="evidence" value="ECO:0007669"/>
    <property type="project" value="TreeGrafter"/>
</dbReference>
<dbReference type="NCBIfam" id="TIGR01066">
    <property type="entry name" value="rplM_bact"/>
    <property type="match status" value="1"/>
</dbReference>
<dbReference type="InterPro" id="IPR036899">
    <property type="entry name" value="Ribosomal_uL13_sf"/>
</dbReference>
<dbReference type="SUPFAM" id="SSF52161">
    <property type="entry name" value="Ribosomal protein L13"/>
    <property type="match status" value="1"/>
</dbReference>
<dbReference type="InterPro" id="IPR005823">
    <property type="entry name" value="Ribosomal_uL13_bac-type"/>
</dbReference>
<evidence type="ECO:0000256" key="2">
    <source>
        <dbReference type="ARBA" id="ARBA00022980"/>
    </source>
</evidence>
<dbReference type="GO" id="GO:0003735">
    <property type="term" value="F:structural constituent of ribosome"/>
    <property type="evidence" value="ECO:0007669"/>
    <property type="project" value="InterPro"/>
</dbReference>
<dbReference type="Proteomes" id="UP000178606">
    <property type="component" value="Unassembled WGS sequence"/>
</dbReference>
<comment type="caution">
    <text evidence="6">The sequence shown here is derived from an EMBL/GenBank/DDBJ whole genome shotgun (WGS) entry which is preliminary data.</text>
</comment>
<comment type="similarity">
    <text evidence="1 5">Belongs to the universal ribosomal protein uL13 family.</text>
</comment>
<dbReference type="Gene3D" id="3.90.1180.10">
    <property type="entry name" value="Ribosomal protein L13"/>
    <property type="match status" value="1"/>
</dbReference>
<proteinExistence type="inferred from homology"/>
<dbReference type="CDD" id="cd00392">
    <property type="entry name" value="Ribosomal_L13"/>
    <property type="match status" value="1"/>
</dbReference>